<sequence length="118" mass="12028">MTRRAAHRALPALAGGARAAALRLAAALPAAAALCLAACGNASWDGIDEAVVRRVAEDAGRHDTGPLFAGLEGDLLLFAFLWAGLLSGFALGYFSRVLFVERAGQPAGKPGGDGLRAD</sequence>
<reference evidence="3 4" key="1">
    <citation type="submission" date="2015-09" db="EMBL/GenBank/DDBJ databases">
        <title>Sorangium comparison.</title>
        <authorList>
            <person name="Zaburannyi N."/>
            <person name="Bunk B."/>
            <person name="Overmann J."/>
            <person name="Mueller R."/>
        </authorList>
    </citation>
    <scope>NUCLEOTIDE SEQUENCE [LARGE SCALE GENOMIC DNA]</scope>
    <source>
        <strain evidence="3 4">So ce836</strain>
    </source>
</reference>
<keyword evidence="1" id="KW-1133">Transmembrane helix</keyword>
<organism evidence="3 4">
    <name type="scientific">Sorangium cellulosum</name>
    <name type="common">Polyangium cellulosum</name>
    <dbReference type="NCBI Taxonomy" id="56"/>
    <lineage>
        <taxon>Bacteria</taxon>
        <taxon>Pseudomonadati</taxon>
        <taxon>Myxococcota</taxon>
        <taxon>Polyangia</taxon>
        <taxon>Polyangiales</taxon>
        <taxon>Polyangiaceae</taxon>
        <taxon>Sorangium</taxon>
    </lineage>
</organism>
<accession>A0A4P2QF80</accession>
<feature type="chain" id="PRO_5020373285" description="Cobalt transporter" evidence="2">
    <location>
        <begin position="33"/>
        <end position="118"/>
    </location>
</feature>
<dbReference type="Proteomes" id="UP000295497">
    <property type="component" value="Chromosome"/>
</dbReference>
<name>A0A4P2QF80_SORCE</name>
<evidence type="ECO:0000313" key="4">
    <source>
        <dbReference type="Proteomes" id="UP000295497"/>
    </source>
</evidence>
<dbReference type="AlphaFoldDB" id="A0A4P2QF80"/>
<dbReference type="RefSeq" id="WP_237244940.1">
    <property type="nucleotide sequence ID" value="NZ_CP012672.1"/>
</dbReference>
<feature type="signal peptide" evidence="2">
    <location>
        <begin position="1"/>
        <end position="32"/>
    </location>
</feature>
<keyword evidence="2" id="KW-0732">Signal</keyword>
<feature type="transmembrane region" description="Helical" evidence="1">
    <location>
        <begin position="75"/>
        <end position="94"/>
    </location>
</feature>
<keyword evidence="1" id="KW-0812">Transmembrane</keyword>
<evidence type="ECO:0000313" key="3">
    <source>
        <dbReference type="EMBL" id="AUX28429.1"/>
    </source>
</evidence>
<evidence type="ECO:0008006" key="5">
    <source>
        <dbReference type="Google" id="ProtNLM"/>
    </source>
</evidence>
<protein>
    <recommendedName>
        <fullName evidence="5">Cobalt transporter</fullName>
    </recommendedName>
</protein>
<gene>
    <name evidence="3" type="ORF">SOCE836_004990</name>
</gene>
<evidence type="ECO:0000256" key="1">
    <source>
        <dbReference type="SAM" id="Phobius"/>
    </source>
</evidence>
<keyword evidence="1" id="KW-0472">Membrane</keyword>
<proteinExistence type="predicted"/>
<evidence type="ECO:0000256" key="2">
    <source>
        <dbReference type="SAM" id="SignalP"/>
    </source>
</evidence>
<dbReference type="EMBL" id="CP012672">
    <property type="protein sequence ID" value="AUX28429.1"/>
    <property type="molecule type" value="Genomic_DNA"/>
</dbReference>